<dbReference type="InParanoid" id="A0A162NEU8"/>
<accession>A0A162NEU8</accession>
<evidence type="ECO:0000313" key="2">
    <source>
        <dbReference type="Proteomes" id="UP000077315"/>
    </source>
</evidence>
<name>A0A162NEU8_PHYB8</name>
<protein>
    <submittedName>
        <fullName evidence="1">Uncharacterized protein</fullName>
    </submittedName>
</protein>
<organism evidence="1 2">
    <name type="scientific">Phycomyces blakesleeanus (strain ATCC 8743b / DSM 1359 / FGSC 10004 / NBRC 33097 / NRRL 1555)</name>
    <dbReference type="NCBI Taxonomy" id="763407"/>
    <lineage>
        <taxon>Eukaryota</taxon>
        <taxon>Fungi</taxon>
        <taxon>Fungi incertae sedis</taxon>
        <taxon>Mucoromycota</taxon>
        <taxon>Mucoromycotina</taxon>
        <taxon>Mucoromycetes</taxon>
        <taxon>Mucorales</taxon>
        <taxon>Phycomycetaceae</taxon>
        <taxon>Phycomyces</taxon>
    </lineage>
</organism>
<evidence type="ECO:0000313" key="1">
    <source>
        <dbReference type="EMBL" id="OAD73708.1"/>
    </source>
</evidence>
<dbReference type="EMBL" id="KV440980">
    <property type="protein sequence ID" value="OAD73708.1"/>
    <property type="molecule type" value="Genomic_DNA"/>
</dbReference>
<dbReference type="GeneID" id="29002239"/>
<dbReference type="VEuPathDB" id="FungiDB:PHYBLDRAFT_64665"/>
<dbReference type="AlphaFoldDB" id="A0A162NEU8"/>
<dbReference type="Proteomes" id="UP000077315">
    <property type="component" value="Unassembled WGS sequence"/>
</dbReference>
<gene>
    <name evidence="1" type="ORF">PHYBLDRAFT_64665</name>
</gene>
<keyword evidence="2" id="KW-1185">Reference proteome</keyword>
<reference evidence="2" key="1">
    <citation type="submission" date="2015-06" db="EMBL/GenBank/DDBJ databases">
        <title>Expansion of signal transduction pathways in fungi by whole-genome duplication.</title>
        <authorList>
            <consortium name="DOE Joint Genome Institute"/>
            <person name="Corrochano L.M."/>
            <person name="Kuo A."/>
            <person name="Marcet-Houben M."/>
            <person name="Polaino S."/>
            <person name="Salamov A."/>
            <person name="Villalobos J.M."/>
            <person name="Alvarez M.I."/>
            <person name="Avalos J."/>
            <person name="Benito E.P."/>
            <person name="Benoit I."/>
            <person name="Burger G."/>
            <person name="Camino L.P."/>
            <person name="Canovas D."/>
            <person name="Cerda-Olmedo E."/>
            <person name="Cheng J.-F."/>
            <person name="Dominguez A."/>
            <person name="Elias M."/>
            <person name="Eslava A.P."/>
            <person name="Glaser F."/>
            <person name="Grimwood J."/>
            <person name="Gutierrez G."/>
            <person name="Heitman J."/>
            <person name="Henrissat B."/>
            <person name="Iturriaga E.A."/>
            <person name="Lang B.F."/>
            <person name="Lavin J.L."/>
            <person name="Lee S."/>
            <person name="Li W."/>
            <person name="Lindquist E."/>
            <person name="Lopez-Garcia S."/>
            <person name="Luque E.M."/>
            <person name="Marcos A.T."/>
            <person name="Martin J."/>
            <person name="McCluskey K."/>
            <person name="Medina H.R."/>
            <person name="Miralles-Duran A."/>
            <person name="Miyazaki A."/>
            <person name="Munoz-Torres E."/>
            <person name="Oguiza J.A."/>
            <person name="Ohm R."/>
            <person name="Olmedo M."/>
            <person name="Orejas M."/>
            <person name="Ortiz-Castellanos L."/>
            <person name="Pisabarro A.G."/>
            <person name="Rodriguez-Romero J."/>
            <person name="Ruiz-Herrera J."/>
            <person name="Ruiz-Vazquez R."/>
            <person name="Sanz C."/>
            <person name="Schackwitz W."/>
            <person name="Schmutz J."/>
            <person name="Shahriari M."/>
            <person name="Shelest E."/>
            <person name="Silva-Franco F."/>
            <person name="Soanes D."/>
            <person name="Syed K."/>
            <person name="Tagua V.G."/>
            <person name="Talbot N.J."/>
            <person name="Thon M."/>
            <person name="De vries R.P."/>
            <person name="Wiebenga A."/>
            <person name="Yadav J.S."/>
            <person name="Braun E.L."/>
            <person name="Baker S."/>
            <person name="Garre V."/>
            <person name="Horwitz B."/>
            <person name="Torres-Martinez S."/>
            <person name="Idnurm A."/>
            <person name="Herrera-Estrella A."/>
            <person name="Gabaldon T."/>
            <person name="Grigoriev I.V."/>
        </authorList>
    </citation>
    <scope>NUCLEOTIDE SEQUENCE [LARGE SCALE GENOMIC DNA]</scope>
    <source>
        <strain evidence="2">NRRL 1555(-)</strain>
    </source>
</reference>
<dbReference type="RefSeq" id="XP_018291748.1">
    <property type="nucleotide sequence ID" value="XM_018441333.1"/>
</dbReference>
<proteinExistence type="predicted"/>
<sequence>MIDHNFLYHVVYVLKLKLVQVYLLKFTPQKEGHLRLSYVQKSYQIEHLNAKPRTSMPLHVDHYVDTGNELYTNRTIKQLNDMPIINALYSKIIIETYEGMDTFGNSHVSNIKTCRLNMNSSHIEPDESND</sequence>